<dbReference type="SUPFAM" id="SSF46626">
    <property type="entry name" value="Cytochrome c"/>
    <property type="match status" value="1"/>
</dbReference>
<dbReference type="InterPro" id="IPR036909">
    <property type="entry name" value="Cyt_c-like_dom_sf"/>
</dbReference>
<dbReference type="InterPro" id="IPR009056">
    <property type="entry name" value="Cyt_c-like_dom"/>
</dbReference>
<evidence type="ECO:0000259" key="8">
    <source>
        <dbReference type="PROSITE" id="PS51007"/>
    </source>
</evidence>
<gene>
    <name evidence="9" type="ORF">SAMN06265373_105139</name>
</gene>
<keyword evidence="4" id="KW-0249">Electron transport</keyword>
<feature type="domain" description="Cytochrome c" evidence="8">
    <location>
        <begin position="22"/>
        <end position="133"/>
    </location>
</feature>
<protein>
    <submittedName>
        <fullName evidence="9">Cytochrome c</fullName>
    </submittedName>
</protein>
<keyword evidence="3 6" id="KW-0479">Metal-binding</keyword>
<dbReference type="PANTHER" id="PTHR11961">
    <property type="entry name" value="CYTOCHROME C"/>
    <property type="match status" value="1"/>
</dbReference>
<evidence type="ECO:0000313" key="10">
    <source>
        <dbReference type="Proteomes" id="UP001157961"/>
    </source>
</evidence>
<dbReference type="RefSeq" id="WP_283426559.1">
    <property type="nucleotide sequence ID" value="NZ_FXTY01000005.1"/>
</dbReference>
<dbReference type="Proteomes" id="UP001157961">
    <property type="component" value="Unassembled WGS sequence"/>
</dbReference>
<evidence type="ECO:0000256" key="5">
    <source>
        <dbReference type="ARBA" id="ARBA00023004"/>
    </source>
</evidence>
<dbReference type="PROSITE" id="PS51007">
    <property type="entry name" value="CYTC"/>
    <property type="match status" value="1"/>
</dbReference>
<keyword evidence="1" id="KW-0813">Transport</keyword>
<organism evidence="9 10">
    <name type="scientific">Shimia sagamensis</name>
    <dbReference type="NCBI Taxonomy" id="1566352"/>
    <lineage>
        <taxon>Bacteria</taxon>
        <taxon>Pseudomonadati</taxon>
        <taxon>Pseudomonadota</taxon>
        <taxon>Alphaproteobacteria</taxon>
        <taxon>Rhodobacterales</taxon>
        <taxon>Roseobacteraceae</taxon>
    </lineage>
</organism>
<evidence type="ECO:0000256" key="6">
    <source>
        <dbReference type="PROSITE-ProRule" id="PRU00433"/>
    </source>
</evidence>
<evidence type="ECO:0000313" key="9">
    <source>
        <dbReference type="EMBL" id="SMP25701.1"/>
    </source>
</evidence>
<sequence length="145" mass="15126">MKFVVAAATAALLVASPATAEGDVEAGEKAFKRCKACHSVVNPDGDVLYKGGKTGPNLYGIVGRTIGSEDFKYGAGLLEANEAGVTWTEEALAAYVVDPKAWLGDNGYATKSKMSFKLKKGGDDVFAYLASLAPAAEAEVEEKSE</sequence>
<dbReference type="InterPro" id="IPR002327">
    <property type="entry name" value="Cyt_c_1A/1B"/>
</dbReference>
<keyword evidence="2 6" id="KW-0349">Heme</keyword>
<evidence type="ECO:0000256" key="3">
    <source>
        <dbReference type="ARBA" id="ARBA00022723"/>
    </source>
</evidence>
<proteinExistence type="predicted"/>
<feature type="signal peptide" evidence="7">
    <location>
        <begin position="1"/>
        <end position="20"/>
    </location>
</feature>
<feature type="chain" id="PRO_5047114268" evidence="7">
    <location>
        <begin position="21"/>
        <end position="145"/>
    </location>
</feature>
<reference evidence="9 10" key="1">
    <citation type="submission" date="2017-05" db="EMBL/GenBank/DDBJ databases">
        <authorList>
            <person name="Varghese N."/>
            <person name="Submissions S."/>
        </authorList>
    </citation>
    <scope>NUCLEOTIDE SEQUENCE [LARGE SCALE GENOMIC DNA]</scope>
    <source>
        <strain evidence="9 10">DSM 29734</strain>
    </source>
</reference>
<accession>A0ABY1P3Q4</accession>
<keyword evidence="10" id="KW-1185">Reference proteome</keyword>
<keyword evidence="5 6" id="KW-0408">Iron</keyword>
<dbReference type="Gene3D" id="1.10.760.10">
    <property type="entry name" value="Cytochrome c-like domain"/>
    <property type="match status" value="1"/>
</dbReference>
<evidence type="ECO:0000256" key="1">
    <source>
        <dbReference type="ARBA" id="ARBA00022448"/>
    </source>
</evidence>
<keyword evidence="7" id="KW-0732">Signal</keyword>
<comment type="caution">
    <text evidence="9">The sequence shown here is derived from an EMBL/GenBank/DDBJ whole genome shotgun (WGS) entry which is preliminary data.</text>
</comment>
<evidence type="ECO:0000256" key="4">
    <source>
        <dbReference type="ARBA" id="ARBA00022982"/>
    </source>
</evidence>
<dbReference type="EMBL" id="FXTY01000005">
    <property type="protein sequence ID" value="SMP25701.1"/>
    <property type="molecule type" value="Genomic_DNA"/>
</dbReference>
<name>A0ABY1P3Q4_9RHOB</name>
<evidence type="ECO:0000256" key="7">
    <source>
        <dbReference type="SAM" id="SignalP"/>
    </source>
</evidence>
<evidence type="ECO:0000256" key="2">
    <source>
        <dbReference type="ARBA" id="ARBA00022617"/>
    </source>
</evidence>